<feature type="transmembrane region" description="Helical" evidence="1">
    <location>
        <begin position="12"/>
        <end position="37"/>
    </location>
</feature>
<sequence>MGILGRTWRPLLVALLLAELVVLTVPIAAGLCIYALVGGFASEEGETLEAWDIFLSAGIPVLLSLYLLQGVVGSLAATLAEQDERGTRVTVRRLLRASLPRIPGTVGAYLLTAFLFPLLVSPLAPLVAWPWVLYSLAPSVTAHEEVGMFRALRRASKLVKGVWWQVFVAMAFAALIGFGADMLMGFLVPADWVVSAADDGFGGVGEDLRFLGALVVGITGFVCVLMFQTALIHLVGAQLYTPLRDRHDTLATHPAPAAVPPPR</sequence>
<feature type="transmembrane region" description="Helical" evidence="1">
    <location>
        <begin position="57"/>
        <end position="80"/>
    </location>
</feature>
<feature type="transmembrane region" description="Helical" evidence="1">
    <location>
        <begin position="162"/>
        <end position="188"/>
    </location>
</feature>
<keyword evidence="3" id="KW-1185">Reference proteome</keyword>
<evidence type="ECO:0000313" key="2">
    <source>
        <dbReference type="EMBL" id="MBB4885559.1"/>
    </source>
</evidence>
<name>A0A7W7PD18_STRNE</name>
<dbReference type="AlphaFoldDB" id="A0A7W7PD18"/>
<keyword evidence="1" id="KW-1133">Transmembrane helix</keyword>
<gene>
    <name evidence="2" type="ORF">FHS38_001587</name>
</gene>
<proteinExistence type="predicted"/>
<feature type="transmembrane region" description="Helical" evidence="1">
    <location>
        <begin position="208"/>
        <end position="236"/>
    </location>
</feature>
<dbReference type="EMBL" id="JACHJG010000002">
    <property type="protein sequence ID" value="MBB4885559.1"/>
    <property type="molecule type" value="Genomic_DNA"/>
</dbReference>
<organism evidence="2 3">
    <name type="scientific">Streptomyces netropsis</name>
    <name type="common">Streptoverticillium netropsis</name>
    <dbReference type="NCBI Taxonomy" id="55404"/>
    <lineage>
        <taxon>Bacteria</taxon>
        <taxon>Bacillati</taxon>
        <taxon>Actinomycetota</taxon>
        <taxon>Actinomycetes</taxon>
        <taxon>Kitasatosporales</taxon>
        <taxon>Streptomycetaceae</taxon>
        <taxon>Streptomyces</taxon>
    </lineage>
</organism>
<accession>A0A7W7PD18</accession>
<dbReference type="Proteomes" id="UP000556436">
    <property type="component" value="Unassembled WGS sequence"/>
</dbReference>
<dbReference type="RefSeq" id="WP_184732161.1">
    <property type="nucleotide sequence ID" value="NZ_BMRW01000011.1"/>
</dbReference>
<evidence type="ECO:0000313" key="3">
    <source>
        <dbReference type="Proteomes" id="UP000556436"/>
    </source>
</evidence>
<keyword evidence="1" id="KW-0812">Transmembrane</keyword>
<evidence type="ECO:0008006" key="4">
    <source>
        <dbReference type="Google" id="ProtNLM"/>
    </source>
</evidence>
<protein>
    <recommendedName>
        <fullName evidence="4">Glycerophosphoryl diester phosphodiesterase membrane domain-containing protein</fullName>
    </recommendedName>
</protein>
<evidence type="ECO:0000256" key="1">
    <source>
        <dbReference type="SAM" id="Phobius"/>
    </source>
</evidence>
<feature type="transmembrane region" description="Helical" evidence="1">
    <location>
        <begin position="101"/>
        <end position="120"/>
    </location>
</feature>
<comment type="caution">
    <text evidence="2">The sequence shown here is derived from an EMBL/GenBank/DDBJ whole genome shotgun (WGS) entry which is preliminary data.</text>
</comment>
<reference evidence="2 3" key="1">
    <citation type="submission" date="2020-08" db="EMBL/GenBank/DDBJ databases">
        <title>Genomic Encyclopedia of Type Strains, Phase III (KMG-III): the genomes of soil and plant-associated and newly described type strains.</title>
        <authorList>
            <person name="Whitman W."/>
        </authorList>
    </citation>
    <scope>NUCLEOTIDE SEQUENCE [LARGE SCALE GENOMIC DNA]</scope>
    <source>
        <strain evidence="2 3">CECT 3265</strain>
    </source>
</reference>
<keyword evidence="1" id="KW-0472">Membrane</keyword>